<dbReference type="RefSeq" id="XP_043061654.1">
    <property type="nucleotide sequence ID" value="XM_043201533.1"/>
</dbReference>
<reference evidence="2" key="1">
    <citation type="journal article" date="2021" name="G3 (Bethesda)">
        <title>Genomic diversity, chromosomal rearrangements, and interspecies hybridization in the ogataea polymorpha species complex.</title>
        <authorList>
            <person name="Hanson S.J."/>
            <person name="Cinneide E.O."/>
            <person name="Salzberg L.I."/>
            <person name="Wolfe K.H."/>
            <person name="McGowan J."/>
            <person name="Fitzpatrick D.A."/>
            <person name="Matlin K."/>
        </authorList>
    </citation>
    <scope>NUCLEOTIDE SEQUENCE</scope>
    <source>
        <strain evidence="2">61-244</strain>
    </source>
</reference>
<dbReference type="Proteomes" id="UP001196530">
    <property type="component" value="Unassembled WGS sequence"/>
</dbReference>
<dbReference type="Pfam" id="PF13716">
    <property type="entry name" value="CRAL_TRIO_2"/>
    <property type="match status" value="1"/>
</dbReference>
<evidence type="ECO:0000313" key="3">
    <source>
        <dbReference type="Proteomes" id="UP001196530"/>
    </source>
</evidence>
<dbReference type="InterPro" id="IPR001251">
    <property type="entry name" value="CRAL-TRIO_dom"/>
</dbReference>
<dbReference type="GeneID" id="66125246"/>
<dbReference type="EMBL" id="JAHLUX010000002">
    <property type="protein sequence ID" value="KAG7821111.1"/>
    <property type="molecule type" value="Genomic_DNA"/>
</dbReference>
<sequence length="551" mass="64228">MNSRVFFKSDTYDPSSELPLYVLDTTLFPSLSNERQIAQLAERIVSQMPAEDYCLVLLAGGFCDYDNDHATTFKMPLNLVKLFNLIPSQNKRYLYKVYLVHGSNWIVKSVVDFFKRFWNFTRQIAYCENLSILAQHVDITKIPISLTCYLVDKIVYSNDRIILNRQFPKIYGVPLNLSHGLAFKQFSKIYNNLLSYMTTKHLDKHLTPEEWLTLIKGGQLKQETLVAVEIFSDALSRDQRLCLSDFSFLEHYLILERFIAQLSESDQPLIPLDVLTKYNYDFSRLEDLNTAFGELLSFKYPVSKRPALKSLDNSAPVLNVQRLNYDNSYILVKLVVLMRRLVIKLSHEETEPHAKNITQMKERQNLRLILSFTKILYNERANQELDIGFDTLFKFLCSLFRNYDKVLVKGNQLRDFENLISMDDILDFEKNGVTDSPMERKIAYKVRVTEPPTPPVARKAKDRKPEIEVDGQFEDFVFESGKQKVSDKLRNELLRPSEQLTSKLVKYTEKDLLFQQSQQKTRDATGRFRVARGRNVSRLTQLYEQKLLGTI</sequence>
<dbReference type="InterPro" id="IPR036865">
    <property type="entry name" value="CRAL-TRIO_dom_sf"/>
</dbReference>
<proteinExistence type="predicted"/>
<feature type="domain" description="CRAL-TRIO" evidence="1">
    <location>
        <begin position="20"/>
        <end position="146"/>
    </location>
</feature>
<comment type="caution">
    <text evidence="2">The sequence shown here is derived from an EMBL/GenBank/DDBJ whole genome shotgun (WGS) entry which is preliminary data.</text>
</comment>
<accession>A0AAN6DLB5</accession>
<dbReference type="Gene3D" id="3.40.525.10">
    <property type="entry name" value="CRAL-TRIO lipid binding domain"/>
    <property type="match status" value="1"/>
</dbReference>
<organism evidence="2 3">
    <name type="scientific">Pichia angusta</name>
    <name type="common">Yeast</name>
    <name type="synonym">Hansenula polymorpha</name>
    <dbReference type="NCBI Taxonomy" id="870730"/>
    <lineage>
        <taxon>Eukaryota</taxon>
        <taxon>Fungi</taxon>
        <taxon>Dikarya</taxon>
        <taxon>Ascomycota</taxon>
        <taxon>Saccharomycotina</taxon>
        <taxon>Pichiomycetes</taxon>
        <taxon>Pichiales</taxon>
        <taxon>Pichiaceae</taxon>
        <taxon>Ogataea</taxon>
    </lineage>
</organism>
<name>A0AAN6DLB5_PICAN</name>
<evidence type="ECO:0000259" key="1">
    <source>
        <dbReference type="Pfam" id="PF13716"/>
    </source>
</evidence>
<protein>
    <recommendedName>
        <fullName evidence="1">CRAL-TRIO domain-containing protein</fullName>
    </recommendedName>
</protein>
<evidence type="ECO:0000313" key="2">
    <source>
        <dbReference type="EMBL" id="KAG7821111.1"/>
    </source>
</evidence>
<dbReference type="AlphaFoldDB" id="A0AAN6DLB5"/>
<gene>
    <name evidence="2" type="ORF">KL928_001195</name>
</gene>